<feature type="non-terminal residue" evidence="3">
    <location>
        <position position="26"/>
    </location>
</feature>
<accession>A0A820G5N0</accession>
<gene>
    <name evidence="3" type="ORF">FNK824_LOCUS39475</name>
</gene>
<feature type="non-terminal residue" evidence="3">
    <location>
        <position position="1"/>
    </location>
</feature>
<dbReference type="Proteomes" id="UP000663874">
    <property type="component" value="Unassembled WGS sequence"/>
</dbReference>
<evidence type="ECO:0000313" key="4">
    <source>
        <dbReference type="Proteomes" id="UP000663874"/>
    </source>
</evidence>
<dbReference type="AlphaFoldDB" id="A0A820G5N0"/>
<comment type="caution">
    <text evidence="3">The sequence shown here is derived from an EMBL/GenBank/DDBJ whole genome shotgun (WGS) entry which is preliminary data.</text>
</comment>
<dbReference type="InterPro" id="IPR024682">
    <property type="entry name" value="Npl4_Ub-like_dom"/>
</dbReference>
<name>A0A820G5N0_9BILA</name>
<reference evidence="3" key="1">
    <citation type="submission" date="2021-02" db="EMBL/GenBank/DDBJ databases">
        <authorList>
            <person name="Nowell W R."/>
        </authorList>
    </citation>
    <scope>NUCLEOTIDE SEQUENCE</scope>
</reference>
<evidence type="ECO:0000313" key="3">
    <source>
        <dbReference type="EMBL" id="CAF4270688.1"/>
    </source>
</evidence>
<dbReference type="EMBL" id="CAJOBE010025953">
    <property type="protein sequence ID" value="CAF4270688.1"/>
    <property type="molecule type" value="Genomic_DNA"/>
</dbReference>
<sequence>MSKASILRVQSSDGTKRVDINSQDTY</sequence>
<feature type="region of interest" description="Disordered" evidence="1">
    <location>
        <begin position="1"/>
        <end position="26"/>
    </location>
</feature>
<protein>
    <recommendedName>
        <fullName evidence="2">Nuclear pore localisation protein Npl4 ubiquitin-like domain-containing protein</fullName>
    </recommendedName>
</protein>
<organism evidence="3 4">
    <name type="scientific">Rotaria sordida</name>
    <dbReference type="NCBI Taxonomy" id="392033"/>
    <lineage>
        <taxon>Eukaryota</taxon>
        <taxon>Metazoa</taxon>
        <taxon>Spiralia</taxon>
        <taxon>Gnathifera</taxon>
        <taxon>Rotifera</taxon>
        <taxon>Eurotatoria</taxon>
        <taxon>Bdelloidea</taxon>
        <taxon>Philodinida</taxon>
        <taxon>Philodinidae</taxon>
        <taxon>Rotaria</taxon>
    </lineage>
</organism>
<evidence type="ECO:0000259" key="2">
    <source>
        <dbReference type="Pfam" id="PF11543"/>
    </source>
</evidence>
<feature type="domain" description="Nuclear pore localisation protein Npl4 ubiquitin-like" evidence="2">
    <location>
        <begin position="1"/>
        <end position="25"/>
    </location>
</feature>
<evidence type="ECO:0000256" key="1">
    <source>
        <dbReference type="SAM" id="MobiDB-lite"/>
    </source>
</evidence>
<dbReference type="Gene3D" id="3.10.20.90">
    <property type="entry name" value="Phosphatidylinositol 3-kinase Catalytic Subunit, Chain A, domain 1"/>
    <property type="match status" value="1"/>
</dbReference>
<dbReference type="Pfam" id="PF11543">
    <property type="entry name" value="UN_NPL4"/>
    <property type="match status" value="1"/>
</dbReference>
<proteinExistence type="predicted"/>